<accession>A0A9D1F9K5</accession>
<dbReference type="EMBL" id="DVJJ01000100">
    <property type="protein sequence ID" value="HIS65042.1"/>
    <property type="molecule type" value="Genomic_DNA"/>
</dbReference>
<sequence>MGILMVLLGAAGTGGSMALAVYRSNVLLRQLLAAMELLHSELSFRRTPLPEAMETLAHASQGAVAAFFQTMARDLALRQERSVAVIMRKNLMRSSFTPQARRILQQLGNGLGQYDLDSQLRAVSLAEKRLQERLDEARAQQAGRIRSYCTLGICAGLAIAILAW</sequence>
<dbReference type="Pfam" id="PF09548">
    <property type="entry name" value="Spore_III_AB"/>
    <property type="match status" value="1"/>
</dbReference>
<protein>
    <submittedName>
        <fullName evidence="1">Stage III sporulation protein AB</fullName>
    </submittedName>
</protein>
<dbReference type="InterPro" id="IPR014198">
    <property type="entry name" value="Spore_III_AB"/>
</dbReference>
<dbReference type="AlphaFoldDB" id="A0A9D1F9K5"/>
<gene>
    <name evidence="1" type="ORF">IAA83_06695</name>
</gene>
<proteinExistence type="predicted"/>
<reference evidence="1" key="1">
    <citation type="submission" date="2020-10" db="EMBL/GenBank/DDBJ databases">
        <authorList>
            <person name="Gilroy R."/>
        </authorList>
    </citation>
    <scope>NUCLEOTIDE SEQUENCE</scope>
    <source>
        <strain evidence="1">ChiBcec16-1751</strain>
    </source>
</reference>
<reference evidence="1" key="2">
    <citation type="journal article" date="2021" name="PeerJ">
        <title>Extensive microbial diversity within the chicken gut microbiome revealed by metagenomics and culture.</title>
        <authorList>
            <person name="Gilroy R."/>
            <person name="Ravi A."/>
            <person name="Getino M."/>
            <person name="Pursley I."/>
            <person name="Horton D.L."/>
            <person name="Alikhan N.F."/>
            <person name="Baker D."/>
            <person name="Gharbi K."/>
            <person name="Hall N."/>
            <person name="Watson M."/>
            <person name="Adriaenssens E.M."/>
            <person name="Foster-Nyarko E."/>
            <person name="Jarju S."/>
            <person name="Secka A."/>
            <person name="Antonio M."/>
            <person name="Oren A."/>
            <person name="Chaudhuri R.R."/>
            <person name="La Ragione R."/>
            <person name="Hildebrand F."/>
            <person name="Pallen M.J."/>
        </authorList>
    </citation>
    <scope>NUCLEOTIDE SEQUENCE</scope>
    <source>
        <strain evidence="1">ChiBcec16-1751</strain>
    </source>
</reference>
<evidence type="ECO:0000313" key="1">
    <source>
        <dbReference type="EMBL" id="HIS65042.1"/>
    </source>
</evidence>
<comment type="caution">
    <text evidence="1">The sequence shown here is derived from an EMBL/GenBank/DDBJ whole genome shotgun (WGS) entry which is preliminary data.</text>
</comment>
<name>A0A9D1F9K5_9FIRM</name>
<organism evidence="1 2">
    <name type="scientific">Candidatus Avoscillospira avistercoris</name>
    <dbReference type="NCBI Taxonomy" id="2840707"/>
    <lineage>
        <taxon>Bacteria</taxon>
        <taxon>Bacillati</taxon>
        <taxon>Bacillota</taxon>
        <taxon>Clostridia</taxon>
        <taxon>Eubacteriales</taxon>
        <taxon>Oscillospiraceae</taxon>
        <taxon>Oscillospiraceae incertae sedis</taxon>
        <taxon>Candidatus Avoscillospira</taxon>
    </lineage>
</organism>
<dbReference type="Proteomes" id="UP000886741">
    <property type="component" value="Unassembled WGS sequence"/>
</dbReference>
<evidence type="ECO:0000313" key="2">
    <source>
        <dbReference type="Proteomes" id="UP000886741"/>
    </source>
</evidence>